<dbReference type="OrthoDB" id="3904217at2759"/>
<dbReference type="Proteomes" id="UP000183809">
    <property type="component" value="Unassembled WGS sequence"/>
</dbReference>
<organism evidence="1 2">
    <name type="scientific">Diplodia corticola</name>
    <dbReference type="NCBI Taxonomy" id="236234"/>
    <lineage>
        <taxon>Eukaryota</taxon>
        <taxon>Fungi</taxon>
        <taxon>Dikarya</taxon>
        <taxon>Ascomycota</taxon>
        <taxon>Pezizomycotina</taxon>
        <taxon>Dothideomycetes</taxon>
        <taxon>Dothideomycetes incertae sedis</taxon>
        <taxon>Botryosphaeriales</taxon>
        <taxon>Botryosphaeriaceae</taxon>
        <taxon>Diplodia</taxon>
    </lineage>
</organism>
<dbReference type="EMBL" id="MNUE01000092">
    <property type="protein sequence ID" value="OJD29123.1"/>
    <property type="molecule type" value="Genomic_DNA"/>
</dbReference>
<name>A0A1J9R9L6_9PEZI</name>
<dbReference type="RefSeq" id="XP_020125383.1">
    <property type="nucleotide sequence ID" value="XM_020279952.1"/>
</dbReference>
<gene>
    <name evidence="1" type="ORF">BKCO1_920007</name>
</gene>
<evidence type="ECO:0000313" key="2">
    <source>
        <dbReference type="Proteomes" id="UP000183809"/>
    </source>
</evidence>
<dbReference type="AlphaFoldDB" id="A0A1J9R9L6"/>
<reference evidence="1 2" key="1">
    <citation type="submission" date="2016-10" db="EMBL/GenBank/DDBJ databases">
        <title>Proteomics and genomics reveal pathogen-plant mechanisms compatible with a hemibiotrophic lifestyle of Diplodia corticola.</title>
        <authorList>
            <person name="Fernandes I."/>
            <person name="De Jonge R."/>
            <person name="Van De Peer Y."/>
            <person name="Devreese B."/>
            <person name="Alves A."/>
            <person name="Esteves A.C."/>
        </authorList>
    </citation>
    <scope>NUCLEOTIDE SEQUENCE [LARGE SCALE GENOMIC DNA]</scope>
    <source>
        <strain evidence="1 2">CBS 112549</strain>
    </source>
</reference>
<protein>
    <submittedName>
        <fullName evidence="1">Uncharacterized protein</fullName>
    </submittedName>
</protein>
<evidence type="ECO:0000313" key="1">
    <source>
        <dbReference type="EMBL" id="OJD29123.1"/>
    </source>
</evidence>
<comment type="caution">
    <text evidence="1">The sequence shown here is derived from an EMBL/GenBank/DDBJ whole genome shotgun (WGS) entry which is preliminary data.</text>
</comment>
<keyword evidence="2" id="KW-1185">Reference proteome</keyword>
<accession>A0A1J9R9L6</accession>
<proteinExistence type="predicted"/>
<sequence>MGSIAKAFNCFYPLTPSAIITPAANQDALFPRGALNSNLTTGQLIDEWHGPYPSGGSVYDPSGYNSFIITANDTTEPDRRPKTVSLPAQPDDPVDVWATIAQHSLAVGGPFYILNATDNNSSYGNGSGSGVDGPTGFVREPIETSTLPAWVGGEFLNEFTFYDDCDTHVLVSNPTADSEQVVWFYRKPDNSQG</sequence>
<dbReference type="GeneID" id="31020216"/>
<dbReference type="STRING" id="236234.A0A1J9R9L6"/>